<keyword evidence="1" id="KW-0547">Nucleotide-binding</keyword>
<evidence type="ECO:0000256" key="3">
    <source>
        <dbReference type="SAM" id="MobiDB-lite"/>
    </source>
</evidence>
<keyword evidence="7" id="KW-1185">Reference proteome</keyword>
<dbReference type="Pfam" id="PF09369">
    <property type="entry name" value="MZB"/>
    <property type="match status" value="1"/>
</dbReference>
<dbReference type="GO" id="GO:0005634">
    <property type="term" value="C:nucleus"/>
    <property type="evidence" value="ECO:0007669"/>
    <property type="project" value="TreeGrafter"/>
</dbReference>
<feature type="compositionally biased region" description="Basic residues" evidence="3">
    <location>
        <begin position="27"/>
        <end position="39"/>
    </location>
</feature>
<dbReference type="SUPFAM" id="SSF52540">
    <property type="entry name" value="P-loop containing nucleoside triphosphate hydrolases"/>
    <property type="match status" value="1"/>
</dbReference>
<dbReference type="PANTHER" id="PTHR47957">
    <property type="entry name" value="ATP-DEPENDENT HELICASE HRQ1"/>
    <property type="match status" value="1"/>
</dbReference>
<proteinExistence type="predicted"/>
<dbReference type="InterPro" id="IPR027417">
    <property type="entry name" value="P-loop_NTPase"/>
</dbReference>
<dbReference type="PROSITE" id="PS51192">
    <property type="entry name" value="HELICASE_ATP_BIND_1"/>
    <property type="match status" value="1"/>
</dbReference>
<reference evidence="6 7" key="1">
    <citation type="journal article" date="2014" name="PLoS Genet.">
        <title>Analysis of the Phlebiopsis gigantea genome, transcriptome and secretome provides insight into its pioneer colonization strategies of wood.</title>
        <authorList>
            <person name="Hori C."/>
            <person name="Ishida T."/>
            <person name="Igarashi K."/>
            <person name="Samejima M."/>
            <person name="Suzuki H."/>
            <person name="Master E."/>
            <person name="Ferreira P."/>
            <person name="Ruiz-Duenas F.J."/>
            <person name="Held B."/>
            <person name="Canessa P."/>
            <person name="Larrondo L.F."/>
            <person name="Schmoll M."/>
            <person name="Druzhinina I.S."/>
            <person name="Kubicek C.P."/>
            <person name="Gaskell J.A."/>
            <person name="Kersten P."/>
            <person name="St John F."/>
            <person name="Glasner J."/>
            <person name="Sabat G."/>
            <person name="Splinter BonDurant S."/>
            <person name="Syed K."/>
            <person name="Yadav J."/>
            <person name="Mgbeahuruike A.C."/>
            <person name="Kovalchuk A."/>
            <person name="Asiegbu F.O."/>
            <person name="Lackner G."/>
            <person name="Hoffmeister D."/>
            <person name="Rencoret J."/>
            <person name="Gutierrez A."/>
            <person name="Sun H."/>
            <person name="Lindquist E."/>
            <person name="Barry K."/>
            <person name="Riley R."/>
            <person name="Grigoriev I.V."/>
            <person name="Henrissat B."/>
            <person name="Kues U."/>
            <person name="Berka R.M."/>
            <person name="Martinez A.T."/>
            <person name="Covert S.F."/>
            <person name="Blanchette R.A."/>
            <person name="Cullen D."/>
        </authorList>
    </citation>
    <scope>NUCLEOTIDE SEQUENCE [LARGE SCALE GENOMIC DNA]</scope>
    <source>
        <strain evidence="6 7">11061_1 CR5-6</strain>
    </source>
</reference>
<feature type="region of interest" description="Disordered" evidence="3">
    <location>
        <begin position="123"/>
        <end position="157"/>
    </location>
</feature>
<dbReference type="SMART" id="SM00487">
    <property type="entry name" value="DEXDc"/>
    <property type="match status" value="1"/>
</dbReference>
<dbReference type="InterPro" id="IPR001650">
    <property type="entry name" value="Helicase_C-like"/>
</dbReference>
<dbReference type="GO" id="GO:0036297">
    <property type="term" value="P:interstrand cross-link repair"/>
    <property type="evidence" value="ECO:0007669"/>
    <property type="project" value="TreeGrafter"/>
</dbReference>
<dbReference type="InterPro" id="IPR055227">
    <property type="entry name" value="HRQ1_WHD"/>
</dbReference>
<evidence type="ECO:0000259" key="5">
    <source>
        <dbReference type="PROSITE" id="PS51194"/>
    </source>
</evidence>
<dbReference type="Proteomes" id="UP000053257">
    <property type="component" value="Unassembled WGS sequence"/>
</dbReference>
<feature type="domain" description="Helicase ATP-binding" evidence="4">
    <location>
        <begin position="329"/>
        <end position="512"/>
    </location>
</feature>
<feature type="region of interest" description="Disordered" evidence="3">
    <location>
        <begin position="1"/>
        <end position="40"/>
    </location>
</feature>
<dbReference type="CDD" id="cd18797">
    <property type="entry name" value="SF2_C_Hrq"/>
    <property type="match status" value="1"/>
</dbReference>
<dbReference type="STRING" id="745531.A0A0C3SCZ7"/>
<dbReference type="SMART" id="SM00490">
    <property type="entry name" value="HELICc"/>
    <property type="match status" value="1"/>
</dbReference>
<organism evidence="6 7">
    <name type="scientific">Phlebiopsis gigantea (strain 11061_1 CR5-6)</name>
    <name type="common">White-rot fungus</name>
    <name type="synonym">Peniophora gigantea</name>
    <dbReference type="NCBI Taxonomy" id="745531"/>
    <lineage>
        <taxon>Eukaryota</taxon>
        <taxon>Fungi</taxon>
        <taxon>Dikarya</taxon>
        <taxon>Basidiomycota</taxon>
        <taxon>Agaricomycotina</taxon>
        <taxon>Agaricomycetes</taxon>
        <taxon>Polyporales</taxon>
        <taxon>Phanerochaetaceae</taxon>
        <taxon>Phlebiopsis</taxon>
    </lineage>
</organism>
<evidence type="ECO:0000313" key="7">
    <source>
        <dbReference type="Proteomes" id="UP000053257"/>
    </source>
</evidence>
<dbReference type="AlphaFoldDB" id="A0A0C3SCZ7"/>
<evidence type="ECO:0000313" key="6">
    <source>
        <dbReference type="EMBL" id="KIP09255.1"/>
    </source>
</evidence>
<dbReference type="Pfam" id="PF22982">
    <property type="entry name" value="WHD_HRQ1"/>
    <property type="match status" value="1"/>
</dbReference>
<dbReference type="PROSITE" id="PS51194">
    <property type="entry name" value="HELICASE_CTER"/>
    <property type="match status" value="1"/>
</dbReference>
<dbReference type="EMBL" id="KN840468">
    <property type="protein sequence ID" value="KIP09255.1"/>
    <property type="molecule type" value="Genomic_DNA"/>
</dbReference>
<dbReference type="Pfam" id="PF00270">
    <property type="entry name" value="DEAD"/>
    <property type="match status" value="1"/>
</dbReference>
<dbReference type="InterPro" id="IPR018973">
    <property type="entry name" value="MZB"/>
</dbReference>
<dbReference type="CDD" id="cd17923">
    <property type="entry name" value="DEXHc_Hrq1-like"/>
    <property type="match status" value="1"/>
</dbReference>
<evidence type="ECO:0000256" key="2">
    <source>
        <dbReference type="ARBA" id="ARBA00022840"/>
    </source>
</evidence>
<dbReference type="PANTHER" id="PTHR47957:SF3">
    <property type="entry name" value="ATP-DEPENDENT HELICASE HRQ1"/>
    <property type="match status" value="1"/>
</dbReference>
<dbReference type="InterPro" id="IPR014001">
    <property type="entry name" value="Helicase_ATP-bd"/>
</dbReference>
<dbReference type="HOGENOM" id="CLU_000809_1_0_1"/>
<evidence type="ECO:0000259" key="4">
    <source>
        <dbReference type="PROSITE" id="PS51192"/>
    </source>
</evidence>
<dbReference type="GO" id="GO:0005524">
    <property type="term" value="F:ATP binding"/>
    <property type="evidence" value="ECO:0007669"/>
    <property type="project" value="UniProtKB-KW"/>
</dbReference>
<dbReference type="OrthoDB" id="18781at2759"/>
<dbReference type="GO" id="GO:0043138">
    <property type="term" value="F:3'-5' DNA helicase activity"/>
    <property type="evidence" value="ECO:0007669"/>
    <property type="project" value="TreeGrafter"/>
</dbReference>
<keyword evidence="2" id="KW-0067">ATP-binding</keyword>
<dbReference type="GO" id="GO:0006289">
    <property type="term" value="P:nucleotide-excision repair"/>
    <property type="evidence" value="ECO:0007669"/>
    <property type="project" value="TreeGrafter"/>
</dbReference>
<dbReference type="GO" id="GO:0003676">
    <property type="term" value="F:nucleic acid binding"/>
    <property type="evidence" value="ECO:0007669"/>
    <property type="project" value="InterPro"/>
</dbReference>
<dbReference type="Pfam" id="PF00271">
    <property type="entry name" value="Helicase_C"/>
    <property type="match status" value="1"/>
</dbReference>
<dbReference type="InterPro" id="IPR011545">
    <property type="entry name" value="DEAD/DEAH_box_helicase_dom"/>
</dbReference>
<evidence type="ECO:0008006" key="8">
    <source>
        <dbReference type="Google" id="ProtNLM"/>
    </source>
</evidence>
<feature type="domain" description="Helicase C-terminal" evidence="5">
    <location>
        <begin position="551"/>
        <end position="706"/>
    </location>
</feature>
<evidence type="ECO:0000256" key="1">
    <source>
        <dbReference type="ARBA" id="ARBA00022741"/>
    </source>
</evidence>
<gene>
    <name evidence="6" type="ORF">PHLGIDRAFT_126417</name>
</gene>
<protein>
    <recommendedName>
        <fullName evidence="8">P-loop containing nucleoside triphosphate hydrolase protein</fullName>
    </recommendedName>
</protein>
<sequence>MQAEDNTTRKRKSVNSTVRTADEKGASPRKKKRGPKAAKGKAVEARGWPVYFDELFKVFKVLNTVLAFCSSRKSLAVTFPVVRESAERLLKHPLDLSQVAELKALLPHLVKFAYIPRMQVQIHDSTNPSSSRRERSPDYARFGQNQSSAPQLESAVDEDEHVLVLDFEDNSRGRKPMANGLFAPPPALTPAATKKLIEKRNQRFEQAVNELLEATPPEEDAVSLLRAAARDHVPIDPSNKSCVAQAIISASQSPSRVIPSPEKRPSIESVLAEIREQEWYIGQMAYERTVDAKDGQIGSLDDPLPDPIVQGLNDARNISSLYTHQVASINALNHGKHVIVSTSTASGKSVIYQVPLLRYLLEDPMSTAIFIYPTKALAQDQKQALEQLIRACPGLESTKIATYDGDTPQEDRREIRETASVIFTNFDMMHFSILPHEEQWRRFLKNIKVVAVDELHYYSGTFGSHVAQVLRRFRRICAAVGNRRVRFVSCSATITNPGKYMRQMFGVDDVEEITEDGAPSGRKDYVVWDAPPVDPLNPALGRQSTLQEATRLSRFLMERGIRLIVFCPIRKSCELFFKSLRAELTSHGRHDILDRVMSYRGGYTAADRRRIEREAFEGKLLGIVATNALELGVDIGVLDAVMMFGFPRGGIPSFRQQAGRAGRRARDALAVFMASDYPIDRHYVNHPQELFDKPINELAIDTESEVLLEAHLQCAGQEMPLSLEDEKYFGPVMRKICEAQLVKDKDGWYHTHPRFLPHPARHISLRGASEDEYAVVDVTRLGKPGGTARILEQMETSRALFELYEGAVFIHQGVTFIIKEVSHDSKLARLVRSDVNWTTEPRDFTNVDAAQTHRIREIRDSPHRAYYGRIELMTLVFGYFKIRAKTILDAVDVDTPPWEREANGFWIDVPKLTLKLMRAHGIHPAEAIHAAEHAFLNRFPLAADMGTECKPAEKEYKATPSQRKRPARLVFYERTGAAGGSATKAFDHVSSLLLKAHNTVEACDCEEGCAECVVSPSCRENNLVSSKRGALIVLKAILGLPIDEHLLIGPENPEIHETIVEATPVRVSQGVEVEHAD</sequence>
<accession>A0A0C3SCZ7</accession>
<dbReference type="Gene3D" id="3.40.50.300">
    <property type="entry name" value="P-loop containing nucleotide triphosphate hydrolases"/>
    <property type="match status" value="2"/>
</dbReference>
<name>A0A0C3SCZ7_PHLG1</name>